<feature type="domain" description="Myb-like" evidence="3">
    <location>
        <begin position="299"/>
        <end position="354"/>
    </location>
</feature>
<dbReference type="InterPro" id="IPR052450">
    <property type="entry name" value="TRBD-Containing_Protein"/>
</dbReference>
<dbReference type="OrthoDB" id="5969701at2759"/>
<feature type="compositionally biased region" description="Basic and acidic residues" evidence="2">
    <location>
        <begin position="285"/>
        <end position="299"/>
    </location>
</feature>
<feature type="compositionally biased region" description="Low complexity" evidence="2">
    <location>
        <begin position="204"/>
        <end position="213"/>
    </location>
</feature>
<feature type="region of interest" description="Disordered" evidence="2">
    <location>
        <begin position="190"/>
        <end position="267"/>
    </location>
</feature>
<proteinExistence type="predicted"/>
<evidence type="ECO:0000256" key="2">
    <source>
        <dbReference type="SAM" id="MobiDB-lite"/>
    </source>
</evidence>
<feature type="region of interest" description="Disordered" evidence="2">
    <location>
        <begin position="279"/>
        <end position="303"/>
    </location>
</feature>
<dbReference type="CDD" id="cd11660">
    <property type="entry name" value="SANT_TRF"/>
    <property type="match status" value="1"/>
</dbReference>
<accession>A0A3M7QX68</accession>
<name>A0A3M7QX68_BRAPC</name>
<feature type="compositionally biased region" description="Basic residues" evidence="2">
    <location>
        <begin position="257"/>
        <end position="267"/>
    </location>
</feature>
<dbReference type="AlphaFoldDB" id="A0A3M7QX68"/>
<gene>
    <name evidence="4" type="ORF">BpHYR1_050968</name>
</gene>
<protein>
    <submittedName>
        <fullName evidence="4">Telomeric repeat-binding factor 2</fullName>
    </submittedName>
</protein>
<feature type="compositionally biased region" description="Basic residues" evidence="2">
    <location>
        <begin position="232"/>
        <end position="241"/>
    </location>
</feature>
<dbReference type="InterPro" id="IPR001005">
    <property type="entry name" value="SANT/Myb"/>
</dbReference>
<dbReference type="PANTHER" id="PTHR46734">
    <property type="entry name" value="TELOMERIC REPEAT-BINDING FACTOR 1 TERF1"/>
    <property type="match status" value="1"/>
</dbReference>
<dbReference type="InterPro" id="IPR009057">
    <property type="entry name" value="Homeodomain-like_sf"/>
</dbReference>
<dbReference type="SMART" id="SM00717">
    <property type="entry name" value="SANT"/>
    <property type="match status" value="1"/>
</dbReference>
<organism evidence="4 5">
    <name type="scientific">Brachionus plicatilis</name>
    <name type="common">Marine rotifer</name>
    <name type="synonym">Brachionus muelleri</name>
    <dbReference type="NCBI Taxonomy" id="10195"/>
    <lineage>
        <taxon>Eukaryota</taxon>
        <taxon>Metazoa</taxon>
        <taxon>Spiralia</taxon>
        <taxon>Gnathifera</taxon>
        <taxon>Rotifera</taxon>
        <taxon>Eurotatoria</taxon>
        <taxon>Monogononta</taxon>
        <taxon>Pseudotrocha</taxon>
        <taxon>Ploima</taxon>
        <taxon>Brachionidae</taxon>
        <taxon>Brachionus</taxon>
    </lineage>
</organism>
<dbReference type="Proteomes" id="UP000276133">
    <property type="component" value="Unassembled WGS sequence"/>
</dbReference>
<sequence length="393" mass="45645">MCFLCLLKEISFALRHIIYSGLMHHNLKSIIKAYTNEAFYNDLSEIFSQKLEFKNTSIIFEISNFHDLKNENEEENLVKKFQSLKNGIDLFVLPSETRKPKLESSMLKKTTINSDTDELMNIQCNDDEERPASPVIGIQNRVSCALEEPTASKLRATRVSLIEPNDIQQNFTQFQEDSDDELNFNLTTREKQTRKSKDLAVERSTSSPKPTTSRLADKEPALPNDSDSPVQFRKKTRKKSSKNYESSSKEELVNKSAQKKRRSIKKKARIEDSFELSNIDTDSDSDVKKNSLREKKKGEAQNQRTRWSEKETIYLAIGVELYGKGNWAKILKRFNEQLKARNSVHLKDKYRNLERSDEIKRYRMFVAFKEPNFSLILVESNRAYQILIICGKK</sequence>
<dbReference type="Pfam" id="PF00249">
    <property type="entry name" value="Myb_DNA-binding"/>
    <property type="match status" value="1"/>
</dbReference>
<reference evidence="4 5" key="1">
    <citation type="journal article" date="2018" name="Sci. Rep.">
        <title>Genomic signatures of local adaptation to the degree of environmental predictability in rotifers.</title>
        <authorList>
            <person name="Franch-Gras L."/>
            <person name="Hahn C."/>
            <person name="Garcia-Roger E.M."/>
            <person name="Carmona M.J."/>
            <person name="Serra M."/>
            <person name="Gomez A."/>
        </authorList>
    </citation>
    <scope>NUCLEOTIDE SEQUENCE [LARGE SCALE GENOMIC DNA]</scope>
    <source>
        <strain evidence="4">HYR1</strain>
    </source>
</reference>
<dbReference type="EMBL" id="REGN01004836">
    <property type="protein sequence ID" value="RNA15977.1"/>
    <property type="molecule type" value="Genomic_DNA"/>
</dbReference>
<dbReference type="SUPFAM" id="SSF46689">
    <property type="entry name" value="Homeodomain-like"/>
    <property type="match status" value="1"/>
</dbReference>
<dbReference type="Gene3D" id="1.10.246.220">
    <property type="match status" value="1"/>
</dbReference>
<evidence type="ECO:0000313" key="4">
    <source>
        <dbReference type="EMBL" id="RNA15977.1"/>
    </source>
</evidence>
<dbReference type="PROSITE" id="PS50090">
    <property type="entry name" value="MYB_LIKE"/>
    <property type="match status" value="1"/>
</dbReference>
<evidence type="ECO:0000259" key="3">
    <source>
        <dbReference type="PROSITE" id="PS50090"/>
    </source>
</evidence>
<feature type="compositionally biased region" description="Basic and acidic residues" evidence="2">
    <location>
        <begin position="190"/>
        <end position="201"/>
    </location>
</feature>
<keyword evidence="5" id="KW-1185">Reference proteome</keyword>
<dbReference type="PANTHER" id="PTHR46734:SF1">
    <property type="entry name" value="TELOMERIC REPEAT-BINDING FACTOR 1"/>
    <property type="match status" value="1"/>
</dbReference>
<evidence type="ECO:0000313" key="5">
    <source>
        <dbReference type="Proteomes" id="UP000276133"/>
    </source>
</evidence>
<keyword evidence="1" id="KW-0539">Nucleus</keyword>
<comment type="caution">
    <text evidence="4">The sequence shown here is derived from an EMBL/GenBank/DDBJ whole genome shotgun (WGS) entry which is preliminary data.</text>
</comment>
<evidence type="ECO:0000256" key="1">
    <source>
        <dbReference type="ARBA" id="ARBA00023242"/>
    </source>
</evidence>